<evidence type="ECO:0000313" key="1">
    <source>
        <dbReference type="EMBL" id="KAB6417597.1"/>
    </source>
</evidence>
<organism evidence="1 2">
    <name type="scientific">Bacteroides xylanisolvens</name>
    <dbReference type="NCBI Taxonomy" id="371601"/>
    <lineage>
        <taxon>Bacteria</taxon>
        <taxon>Pseudomonadati</taxon>
        <taxon>Bacteroidota</taxon>
        <taxon>Bacteroidia</taxon>
        <taxon>Bacteroidales</taxon>
        <taxon>Bacteroidaceae</taxon>
        <taxon>Bacteroides</taxon>
    </lineage>
</organism>
<proteinExistence type="predicted"/>
<evidence type="ECO:0000313" key="2">
    <source>
        <dbReference type="Proteomes" id="UP000471447"/>
    </source>
</evidence>
<gene>
    <name evidence="1" type="ORF">GAZ26_23910</name>
</gene>
<name>A0A7J5QK24_9BACE</name>
<dbReference type="Proteomes" id="UP000471447">
    <property type="component" value="Unassembled WGS sequence"/>
</dbReference>
<dbReference type="AlphaFoldDB" id="A0A7J5QK24"/>
<accession>A0A7J5QK24</accession>
<sequence>MATALATTAAPVQFDFQNNNVEVMTLDTLRRTHKENDIYGNPLKGIYHYEVIERMAGLCQKHNLNYEVEEIFAAQNKNKAQPGVVVLPQVEQKFGTSAVEAHILRRVYTTIRIKEWETDELTTTLVVAFHQDGIQAAIGPCVKVCHNQCILSP</sequence>
<protein>
    <submittedName>
        <fullName evidence="1">DUF932 domain-containing protein</fullName>
    </submittedName>
</protein>
<comment type="caution">
    <text evidence="1">The sequence shown here is derived from an EMBL/GenBank/DDBJ whole genome shotgun (WGS) entry which is preliminary data.</text>
</comment>
<dbReference type="EMBL" id="WDCG01000041">
    <property type="protein sequence ID" value="KAB6417597.1"/>
    <property type="molecule type" value="Genomic_DNA"/>
</dbReference>
<feature type="non-terminal residue" evidence="1">
    <location>
        <position position="153"/>
    </location>
</feature>
<reference evidence="1 2" key="1">
    <citation type="journal article" date="2019" name="Nat. Med.">
        <title>A library of human gut bacterial isolates paired with longitudinal multiomics data enables mechanistic microbiome research.</title>
        <authorList>
            <person name="Poyet M."/>
            <person name="Groussin M."/>
            <person name="Gibbons S.M."/>
            <person name="Avila-Pacheco J."/>
            <person name="Jiang X."/>
            <person name="Kearney S.M."/>
            <person name="Perrotta A.R."/>
            <person name="Berdy B."/>
            <person name="Zhao S."/>
            <person name="Lieberman T.D."/>
            <person name="Swanson P.K."/>
            <person name="Smith M."/>
            <person name="Roesemann S."/>
            <person name="Alexander J.E."/>
            <person name="Rich S.A."/>
            <person name="Livny J."/>
            <person name="Vlamakis H."/>
            <person name="Clish C."/>
            <person name="Bullock K."/>
            <person name="Deik A."/>
            <person name="Scott J."/>
            <person name="Pierce K.A."/>
            <person name="Xavier R.J."/>
            <person name="Alm E.J."/>
        </authorList>
    </citation>
    <scope>NUCLEOTIDE SEQUENCE [LARGE SCALE GENOMIC DNA]</scope>
    <source>
        <strain evidence="1 2">BIOML-A7</strain>
    </source>
</reference>